<dbReference type="RefSeq" id="XP_003337537.1">
    <property type="nucleotide sequence ID" value="XM_003337489.1"/>
</dbReference>
<evidence type="ECO:0000313" key="3">
    <source>
        <dbReference type="EMBL" id="EFP93118.1"/>
    </source>
</evidence>
<feature type="region of interest" description="Disordered" evidence="2">
    <location>
        <begin position="1"/>
        <end position="103"/>
    </location>
</feature>
<proteinExistence type="predicted"/>
<dbReference type="InParanoid" id="E3L993"/>
<dbReference type="OrthoDB" id="10450963at2759"/>
<dbReference type="GeneID" id="10543183"/>
<feature type="compositionally biased region" description="Polar residues" evidence="2">
    <location>
        <begin position="91"/>
        <end position="102"/>
    </location>
</feature>
<evidence type="ECO:0000256" key="1">
    <source>
        <dbReference type="SAM" id="Coils"/>
    </source>
</evidence>
<feature type="compositionally biased region" description="Polar residues" evidence="2">
    <location>
        <begin position="60"/>
        <end position="81"/>
    </location>
</feature>
<keyword evidence="1" id="KW-0175">Coiled coil</keyword>
<feature type="coiled-coil region" evidence="1">
    <location>
        <begin position="149"/>
        <end position="204"/>
    </location>
</feature>
<evidence type="ECO:0000313" key="4">
    <source>
        <dbReference type="Proteomes" id="UP000008783"/>
    </source>
</evidence>
<dbReference type="AlphaFoldDB" id="E3L993"/>
<dbReference type="EMBL" id="DS178382">
    <property type="protein sequence ID" value="EFP93118.1"/>
    <property type="molecule type" value="Genomic_DNA"/>
</dbReference>
<evidence type="ECO:0000256" key="2">
    <source>
        <dbReference type="SAM" id="MobiDB-lite"/>
    </source>
</evidence>
<feature type="compositionally biased region" description="Polar residues" evidence="2">
    <location>
        <begin position="33"/>
        <end position="51"/>
    </location>
</feature>
<organism evidence="3 4">
    <name type="scientific">Puccinia graminis f. sp. tritici (strain CRL 75-36-700-3 / race SCCL)</name>
    <name type="common">Black stem rust fungus</name>
    <dbReference type="NCBI Taxonomy" id="418459"/>
    <lineage>
        <taxon>Eukaryota</taxon>
        <taxon>Fungi</taxon>
        <taxon>Dikarya</taxon>
        <taxon>Basidiomycota</taxon>
        <taxon>Pucciniomycotina</taxon>
        <taxon>Pucciniomycetes</taxon>
        <taxon>Pucciniales</taxon>
        <taxon>Pucciniaceae</taxon>
        <taxon>Puccinia</taxon>
    </lineage>
</organism>
<gene>
    <name evidence="3" type="ORF">PGTG_19223</name>
</gene>
<dbReference type="KEGG" id="pgr:PGTG_19223"/>
<sequence>MYSVADIGDEENESADERNGIGAEVGQDEEQDPAQSYETFFSGWTETQPHADQSGVPKNLASSQQFGAENTNQRGESSFKSSGAVDEDPNNRNSTIQPSTRNPMVHWVASQRDSRFNSPISTANFPTRNTRPDSQTTMHWLEDEVSKLRKGVNIQLIQLQEENSQLQQQLSDAQKKLQQAHRELNDCANENSTLRNRVKNLQLQINLLPQQMMHHAQQLLGMFQPAWGRGTMPHQSNEGHTMCQPLGN</sequence>
<reference evidence="4" key="2">
    <citation type="journal article" date="2011" name="Proc. Natl. Acad. Sci. U.S.A.">
        <title>Obligate biotrophy features unraveled by the genomic analysis of rust fungi.</title>
        <authorList>
            <person name="Duplessis S."/>
            <person name="Cuomo C.A."/>
            <person name="Lin Y.-C."/>
            <person name="Aerts A."/>
            <person name="Tisserant E."/>
            <person name="Veneault-Fourrey C."/>
            <person name="Joly D.L."/>
            <person name="Hacquard S."/>
            <person name="Amselem J."/>
            <person name="Cantarel B.L."/>
            <person name="Chiu R."/>
            <person name="Coutinho P.M."/>
            <person name="Feau N."/>
            <person name="Field M."/>
            <person name="Frey P."/>
            <person name="Gelhaye E."/>
            <person name="Goldberg J."/>
            <person name="Grabherr M.G."/>
            <person name="Kodira C.D."/>
            <person name="Kohler A."/>
            <person name="Kuees U."/>
            <person name="Lindquist E.A."/>
            <person name="Lucas S.M."/>
            <person name="Mago R."/>
            <person name="Mauceli E."/>
            <person name="Morin E."/>
            <person name="Murat C."/>
            <person name="Pangilinan J.L."/>
            <person name="Park R."/>
            <person name="Pearson M."/>
            <person name="Quesneville H."/>
            <person name="Rouhier N."/>
            <person name="Sakthikumar S."/>
            <person name="Salamov A.A."/>
            <person name="Schmutz J."/>
            <person name="Selles B."/>
            <person name="Shapiro H."/>
            <person name="Tanguay P."/>
            <person name="Tuskan G.A."/>
            <person name="Henrissat B."/>
            <person name="Van de Peer Y."/>
            <person name="Rouze P."/>
            <person name="Ellis J.G."/>
            <person name="Dodds P.N."/>
            <person name="Schein J.E."/>
            <person name="Zhong S."/>
            <person name="Hamelin R.C."/>
            <person name="Grigoriev I.V."/>
            <person name="Szabo L.J."/>
            <person name="Martin F."/>
        </authorList>
    </citation>
    <scope>NUCLEOTIDE SEQUENCE [LARGE SCALE GENOMIC DNA]</scope>
    <source>
        <strain evidence="4">CRL 75-36-700-3 / race SCCL</strain>
    </source>
</reference>
<dbReference type="Proteomes" id="UP000008783">
    <property type="component" value="Unassembled WGS sequence"/>
</dbReference>
<keyword evidence="4" id="KW-1185">Reference proteome</keyword>
<name>E3L993_PUCGT</name>
<protein>
    <submittedName>
        <fullName evidence="3">Uncharacterized protein</fullName>
    </submittedName>
</protein>
<reference key="1">
    <citation type="submission" date="2007-01" db="EMBL/GenBank/DDBJ databases">
        <title>The Genome Sequence of Puccinia graminis f. sp. tritici Strain CRL 75-36-700-3.</title>
        <authorList>
            <consortium name="The Broad Institute Genome Sequencing Platform"/>
            <person name="Birren B."/>
            <person name="Lander E."/>
            <person name="Galagan J."/>
            <person name="Nusbaum C."/>
            <person name="Devon K."/>
            <person name="Cuomo C."/>
            <person name="Jaffe D."/>
            <person name="Butler J."/>
            <person name="Alvarez P."/>
            <person name="Gnerre S."/>
            <person name="Grabherr M."/>
            <person name="Mauceli E."/>
            <person name="Brockman W."/>
            <person name="Young S."/>
            <person name="LaButti K."/>
            <person name="Sykes S."/>
            <person name="DeCaprio D."/>
            <person name="Crawford M."/>
            <person name="Koehrsen M."/>
            <person name="Engels R."/>
            <person name="Montgomery P."/>
            <person name="Pearson M."/>
            <person name="Howarth C."/>
            <person name="Larson L."/>
            <person name="White J."/>
            <person name="Zeng Q."/>
            <person name="Kodira C."/>
            <person name="Yandava C."/>
            <person name="Alvarado L."/>
            <person name="O'Leary S."/>
            <person name="Szabo L."/>
            <person name="Dean R."/>
            <person name="Schein J."/>
        </authorList>
    </citation>
    <scope>NUCLEOTIDE SEQUENCE</scope>
    <source>
        <strain>CRL 75-36-700-3</strain>
    </source>
</reference>
<dbReference type="HOGENOM" id="CLU_1120595_0_0_1"/>
<dbReference type="VEuPathDB" id="FungiDB:PGTG_19223"/>
<accession>E3L993</accession>